<accession>A0ABM1N448</accession>
<name>A0ABM1N448_NICVS</name>
<gene>
    <name evidence="2" type="primary">LOC108566297</name>
</gene>
<dbReference type="RefSeq" id="XP_017781598.1">
    <property type="nucleotide sequence ID" value="XM_017926109.1"/>
</dbReference>
<sequence length="74" mass="8596">MCYLKCWWAKMGVIKADGTVDYKKLINAIPENIRPPYASNIKACKDTVGSDVCETVFLFNKCLFQVKPQEYFYF</sequence>
<protein>
    <submittedName>
        <fullName evidence="2">Pheromone-binding protein-related protein 6-like</fullName>
    </submittedName>
</protein>
<reference evidence="2" key="1">
    <citation type="submission" date="2025-08" db="UniProtKB">
        <authorList>
            <consortium name="RefSeq"/>
        </authorList>
    </citation>
    <scope>IDENTIFICATION</scope>
    <source>
        <tissue evidence="2">Whole Larva</tissue>
    </source>
</reference>
<dbReference type="CDD" id="cd23992">
    <property type="entry name" value="PBP_GOBP"/>
    <property type="match status" value="1"/>
</dbReference>
<proteinExistence type="predicted"/>
<dbReference type="SUPFAM" id="SSF47565">
    <property type="entry name" value="Insect pheromone/odorant-binding proteins"/>
    <property type="match status" value="1"/>
</dbReference>
<organism evidence="1 2">
    <name type="scientific">Nicrophorus vespilloides</name>
    <name type="common">Boreal carrion beetle</name>
    <dbReference type="NCBI Taxonomy" id="110193"/>
    <lineage>
        <taxon>Eukaryota</taxon>
        <taxon>Metazoa</taxon>
        <taxon>Ecdysozoa</taxon>
        <taxon>Arthropoda</taxon>
        <taxon>Hexapoda</taxon>
        <taxon>Insecta</taxon>
        <taxon>Pterygota</taxon>
        <taxon>Neoptera</taxon>
        <taxon>Endopterygota</taxon>
        <taxon>Coleoptera</taxon>
        <taxon>Polyphaga</taxon>
        <taxon>Staphyliniformia</taxon>
        <taxon>Silphidae</taxon>
        <taxon>Nicrophorinae</taxon>
        <taxon>Nicrophorus</taxon>
    </lineage>
</organism>
<dbReference type="Proteomes" id="UP000695000">
    <property type="component" value="Unplaced"/>
</dbReference>
<dbReference type="InterPro" id="IPR006170">
    <property type="entry name" value="PBP/GOBP"/>
</dbReference>
<evidence type="ECO:0000313" key="1">
    <source>
        <dbReference type="Proteomes" id="UP000695000"/>
    </source>
</evidence>
<dbReference type="Pfam" id="PF01395">
    <property type="entry name" value="PBP_GOBP"/>
    <property type="match status" value="1"/>
</dbReference>
<keyword evidence="1" id="KW-1185">Reference proteome</keyword>
<dbReference type="Gene3D" id="1.10.238.20">
    <property type="entry name" value="Pheromone/general odorant binding protein domain"/>
    <property type="match status" value="1"/>
</dbReference>
<dbReference type="InterPro" id="IPR036728">
    <property type="entry name" value="PBP_GOBP_sf"/>
</dbReference>
<dbReference type="GeneID" id="108566297"/>
<evidence type="ECO:0000313" key="2">
    <source>
        <dbReference type="RefSeq" id="XP_017781598.1"/>
    </source>
</evidence>